<evidence type="ECO:0000313" key="3">
    <source>
        <dbReference type="Proteomes" id="UP000030640"/>
    </source>
</evidence>
<dbReference type="Proteomes" id="UP000030640">
    <property type="component" value="Unassembled WGS sequence"/>
</dbReference>
<evidence type="ECO:0000256" key="1">
    <source>
        <dbReference type="SAM" id="MobiDB-lite"/>
    </source>
</evidence>
<evidence type="ECO:0000313" key="2">
    <source>
        <dbReference type="EMBL" id="EUD65193.1"/>
    </source>
</evidence>
<dbReference type="OrthoDB" id="369853at2759"/>
<dbReference type="AlphaFoldDB" id="W7A1G6"/>
<dbReference type="GeneID" id="20039596"/>
<dbReference type="RefSeq" id="XP_008818127.1">
    <property type="nucleotide sequence ID" value="XM_008819905.1"/>
</dbReference>
<sequence length="374" mass="41605">MGDRIDSRHFDYVLPVHVDVDQINEANKTCIYVSGNVNPHMYSKNTSGRLIKLLGGAYNYHSEGGAEAKAQAEAQVKAKAEDPAKEERRPDGTLNGGVTTSEQILADRTLLGNGTNSVVATTLIGPTPNTQMFSRGIESPQFNIRIKNTQGFRDDREKTLEEIIVKNFEQIIDQGMYKFQQFHVRVQILRECTYVLASIINSIILNFIHNNISLNFVVNSVNIGIVDRSKYGTYVAKLSRVRVGIVAEGPGDIANRGVTTNPEVSAAPAVIAPPHADKLFYSDQQRYIPKIILDPLDEELNLYCSSAFCFIVAPEFQKVISNIVIKNSVGMSSEVFSLSKWYACEVSRLLHSGIRRSYASHLRRVETCLASNYL</sequence>
<dbReference type="EMBL" id="KI965481">
    <property type="protein sequence ID" value="EUD65193.1"/>
    <property type="molecule type" value="Genomic_DNA"/>
</dbReference>
<dbReference type="InterPro" id="IPR027408">
    <property type="entry name" value="PNPase/RNase_PH_dom_sf"/>
</dbReference>
<name>W7A1G6_9APIC</name>
<dbReference type="VEuPathDB" id="PlasmoDB:C922_04322"/>
<feature type="region of interest" description="Disordered" evidence="1">
    <location>
        <begin position="77"/>
        <end position="98"/>
    </location>
</feature>
<accession>W7A1G6</accession>
<gene>
    <name evidence="2" type="ORF">C922_04322</name>
</gene>
<proteinExistence type="predicted"/>
<dbReference type="Gene3D" id="3.30.230.70">
    <property type="entry name" value="GHMP Kinase, N-terminal domain"/>
    <property type="match status" value="1"/>
</dbReference>
<keyword evidence="3" id="KW-1185">Reference proteome</keyword>
<feature type="compositionally biased region" description="Basic and acidic residues" evidence="1">
    <location>
        <begin position="77"/>
        <end position="91"/>
    </location>
</feature>
<organism evidence="2 3">
    <name type="scientific">Plasmodium inui San Antonio 1</name>
    <dbReference type="NCBI Taxonomy" id="1237626"/>
    <lineage>
        <taxon>Eukaryota</taxon>
        <taxon>Sar</taxon>
        <taxon>Alveolata</taxon>
        <taxon>Apicomplexa</taxon>
        <taxon>Aconoidasida</taxon>
        <taxon>Haemosporida</taxon>
        <taxon>Plasmodiidae</taxon>
        <taxon>Plasmodium</taxon>
        <taxon>Plasmodium (Plasmodium)</taxon>
    </lineage>
</organism>
<reference evidence="2 3" key="1">
    <citation type="submission" date="2013-02" db="EMBL/GenBank/DDBJ databases">
        <title>The Genome Sequence of Plasmodium inui San Antonio 1.</title>
        <authorList>
            <consortium name="The Broad Institute Genome Sequencing Platform"/>
            <consortium name="The Broad Institute Genome Sequencing Center for Infectious Disease"/>
            <person name="Neafsey D."/>
            <person name="Cheeseman I."/>
            <person name="Volkman S."/>
            <person name="Adams J."/>
            <person name="Walker B."/>
            <person name="Young S.K."/>
            <person name="Zeng Q."/>
            <person name="Gargeya S."/>
            <person name="Fitzgerald M."/>
            <person name="Haas B."/>
            <person name="Abouelleil A."/>
            <person name="Alvarado L."/>
            <person name="Arachchi H.M."/>
            <person name="Berlin A.M."/>
            <person name="Chapman S.B."/>
            <person name="Dewar J."/>
            <person name="Goldberg J."/>
            <person name="Griggs A."/>
            <person name="Gujja S."/>
            <person name="Hansen M."/>
            <person name="Howarth C."/>
            <person name="Imamovic A."/>
            <person name="Larimer J."/>
            <person name="McCowan C."/>
            <person name="Murphy C."/>
            <person name="Neiman D."/>
            <person name="Pearson M."/>
            <person name="Priest M."/>
            <person name="Roberts A."/>
            <person name="Saif S."/>
            <person name="Shea T."/>
            <person name="Sisk P."/>
            <person name="Sykes S."/>
            <person name="Wortman J."/>
            <person name="Nusbaum C."/>
            <person name="Birren B."/>
        </authorList>
    </citation>
    <scope>NUCLEOTIDE SEQUENCE [LARGE SCALE GENOMIC DNA]</scope>
    <source>
        <strain evidence="2 3">San Antonio 1</strain>
    </source>
</reference>
<protein>
    <submittedName>
        <fullName evidence="2">Uncharacterized protein</fullName>
    </submittedName>
</protein>